<sequence>MSSWIAAHCYYHQDPSKVVASVVAPTVRALGDRAPRWFYVRYWTGGPHVRFRLRVPDPAHREFARREVRDRFAELVRTSPSRTAADPAEYRRLAVLIGEPGEESGGDLLPDNTLTWEEYRPETGMYGGPEAMEHVEEFFTASSRDALAYAGTPTDPVARAVWCVASGLAAVGDADWVHGFVDHMVGRWIGERTGARWQGIVDQSWQRSGERVRQLVRHALTATPTGGEGEWLTACRRLQDGLGDVAADGLLKPPEGTAPHDIPDLDRGMVTLSALHMHNNRLGVHMEREALVMELLRLALAETVSVKP</sequence>
<dbReference type="EMBL" id="JACHDO010000001">
    <property type="protein sequence ID" value="MBB5495353.1"/>
    <property type="molecule type" value="Genomic_DNA"/>
</dbReference>
<gene>
    <name evidence="2" type="ORF">HNR07_006490</name>
</gene>
<evidence type="ECO:0000259" key="1">
    <source>
        <dbReference type="Pfam" id="PF14028"/>
    </source>
</evidence>
<dbReference type="RefSeq" id="WP_184370079.1">
    <property type="nucleotide sequence ID" value="NZ_BAAAKM010000030.1"/>
</dbReference>
<dbReference type="Pfam" id="PF14028">
    <property type="entry name" value="Lant_dehydr_C"/>
    <property type="match status" value="1"/>
</dbReference>
<keyword evidence="3" id="KW-1185">Reference proteome</keyword>
<accession>A0A840WIS1</accession>
<evidence type="ECO:0000313" key="2">
    <source>
        <dbReference type="EMBL" id="MBB5495353.1"/>
    </source>
</evidence>
<dbReference type="InterPro" id="IPR023809">
    <property type="entry name" value="Thiopep_bacteriocin_synth_dom"/>
</dbReference>
<dbReference type="AlphaFoldDB" id="A0A840WIS1"/>
<proteinExistence type="predicted"/>
<feature type="domain" description="Thiopeptide-type bacteriocin biosynthesis" evidence="1">
    <location>
        <begin position="4"/>
        <end position="299"/>
    </location>
</feature>
<protein>
    <recommendedName>
        <fullName evidence="1">Thiopeptide-type bacteriocin biosynthesis domain-containing protein</fullName>
    </recommendedName>
</protein>
<comment type="caution">
    <text evidence="2">The sequence shown here is derived from an EMBL/GenBank/DDBJ whole genome shotgun (WGS) entry which is preliminary data.</text>
</comment>
<organism evidence="2 3">
    <name type="scientific">Nocardiopsis metallicus</name>
    <dbReference type="NCBI Taxonomy" id="179819"/>
    <lineage>
        <taxon>Bacteria</taxon>
        <taxon>Bacillati</taxon>
        <taxon>Actinomycetota</taxon>
        <taxon>Actinomycetes</taxon>
        <taxon>Streptosporangiales</taxon>
        <taxon>Nocardiopsidaceae</taxon>
        <taxon>Nocardiopsis</taxon>
    </lineage>
</organism>
<evidence type="ECO:0000313" key="3">
    <source>
        <dbReference type="Proteomes" id="UP000579647"/>
    </source>
</evidence>
<name>A0A840WIS1_9ACTN</name>
<dbReference type="Proteomes" id="UP000579647">
    <property type="component" value="Unassembled WGS sequence"/>
</dbReference>
<reference evidence="2 3" key="1">
    <citation type="submission" date="2020-08" db="EMBL/GenBank/DDBJ databases">
        <title>Sequencing the genomes of 1000 actinobacteria strains.</title>
        <authorList>
            <person name="Klenk H.-P."/>
        </authorList>
    </citation>
    <scope>NUCLEOTIDE SEQUENCE [LARGE SCALE GENOMIC DNA]</scope>
    <source>
        <strain evidence="2 3">DSM 44598</strain>
    </source>
</reference>